<organism evidence="3 4">
    <name type="scientific">Lacticaseibacillus zeae</name>
    <name type="common">Lactobacillus zeae</name>
    <dbReference type="NCBI Taxonomy" id="57037"/>
    <lineage>
        <taxon>Bacteria</taxon>
        <taxon>Bacillati</taxon>
        <taxon>Bacillota</taxon>
        <taxon>Bacilli</taxon>
        <taxon>Lactobacillales</taxon>
        <taxon>Lactobacillaceae</taxon>
        <taxon>Lacticaseibacillus</taxon>
    </lineage>
</organism>
<protein>
    <submittedName>
        <fullName evidence="3">Hydantoinase/oxoprolinase family protein</fullName>
    </submittedName>
</protein>
<dbReference type="Gene3D" id="3.30.420.40">
    <property type="match status" value="1"/>
</dbReference>
<dbReference type="Pfam" id="PF01968">
    <property type="entry name" value="Hydantoinase_A"/>
    <property type="match status" value="1"/>
</dbReference>
<dbReference type="EMBL" id="VBWN01000008">
    <property type="protein sequence ID" value="TLF40316.1"/>
    <property type="molecule type" value="Genomic_DNA"/>
</dbReference>
<reference evidence="3 4" key="1">
    <citation type="submission" date="2019-05" db="EMBL/GenBank/DDBJ databases">
        <title>Genome-based reclassification of Lactobacillus casei as Lactobacillus casei subsp. casei. subsp.nov., description of Lactobacillus casei subsp. zeae subsp. nov., and emended description of Lactobacillus casei.</title>
        <authorList>
            <person name="Huang C.-H."/>
        </authorList>
    </citation>
    <scope>NUCLEOTIDE SEQUENCE [LARGE SCALE GENOMIC DNA]</scope>
    <source>
        <strain evidence="3 4">CRBIP24.58</strain>
    </source>
</reference>
<dbReference type="InterPro" id="IPR045079">
    <property type="entry name" value="Oxoprolinase-like"/>
</dbReference>
<accession>A0A5R8LSV8</accession>
<feature type="domain" description="Hydantoinase A/oxoprolinase" evidence="1">
    <location>
        <begin position="193"/>
        <end position="364"/>
    </location>
</feature>
<dbReference type="InterPro" id="IPR043129">
    <property type="entry name" value="ATPase_NBD"/>
</dbReference>
<dbReference type="Pfam" id="PF05378">
    <property type="entry name" value="Hydant_A_N"/>
    <property type="match status" value="1"/>
</dbReference>
<dbReference type="InterPro" id="IPR002821">
    <property type="entry name" value="Hydantoinase_A"/>
</dbReference>
<dbReference type="Proteomes" id="UP000307781">
    <property type="component" value="Unassembled WGS sequence"/>
</dbReference>
<evidence type="ECO:0000259" key="2">
    <source>
        <dbReference type="Pfam" id="PF05378"/>
    </source>
</evidence>
<evidence type="ECO:0000313" key="3">
    <source>
        <dbReference type="EMBL" id="TLF40316.1"/>
    </source>
</evidence>
<proteinExistence type="predicted"/>
<dbReference type="PANTHER" id="PTHR11365">
    <property type="entry name" value="5-OXOPROLINASE RELATED"/>
    <property type="match status" value="1"/>
</dbReference>
<sequence length="518" mass="54744">MYRLGIDVGGTNTDAILLDDQHHVINSVKRHTTKDIQTGIGNAIQAVLADQPVDRDQISKAMLGTTQITNAIVERKHIARVGVLRLAYPATEAIPPYTAWPEDLVNKLSGKYAIVKGGYEYDGQILNELDPAEINAVLEQWRGEVDSIAIIGVFAALRVDQEQQAADLVHAAYGADFPVTMSHEVGSLGLIERENAAILNAGLFRVIENTVDGFEQALAASGIKHASLYLTQNDGTLMTAAYARHFPILTIGSGPTNSIRGAAYLSHLKNAIVVDIGGTTTDLGVLQAGFPRESSIAVTVGGVATNFRMPDIMSIGLGGGSIVRQQRDGSVTVGPDSVGYQITDKALTFGGNIITATDIAVRLGLSDVGDPELVKQIPLKFAQAALKTIGEMIAVAIDKMKTSAEPATVILVGGGAIIAPRHLDGVGKLVRDPLGGVANAIGASISQVSGEYGRIYPYNQIPRDQAMADAKKKAIAATIESGADEATIEVVEVDEVPLAYHPENANRVKIKVVGNLAR</sequence>
<gene>
    <name evidence="3" type="ORF">FEI14_10950</name>
</gene>
<evidence type="ECO:0000259" key="1">
    <source>
        <dbReference type="Pfam" id="PF01968"/>
    </source>
</evidence>
<dbReference type="SUPFAM" id="SSF53067">
    <property type="entry name" value="Actin-like ATPase domain"/>
    <property type="match status" value="1"/>
</dbReference>
<comment type="caution">
    <text evidence="3">The sequence shown here is derived from an EMBL/GenBank/DDBJ whole genome shotgun (WGS) entry which is preliminary data.</text>
</comment>
<dbReference type="GO" id="GO:0016787">
    <property type="term" value="F:hydrolase activity"/>
    <property type="evidence" value="ECO:0007669"/>
    <property type="project" value="InterPro"/>
</dbReference>
<dbReference type="InterPro" id="IPR008040">
    <property type="entry name" value="Hydant_A_N"/>
</dbReference>
<feature type="domain" description="Hydantoinase/oxoprolinase N-terminal" evidence="2">
    <location>
        <begin position="3"/>
        <end position="169"/>
    </location>
</feature>
<evidence type="ECO:0000313" key="4">
    <source>
        <dbReference type="Proteomes" id="UP000307781"/>
    </source>
</evidence>
<dbReference type="PANTHER" id="PTHR11365:SF10">
    <property type="entry name" value="HYDANTOINASE_OXOPROLINASE"/>
    <property type="match status" value="1"/>
</dbReference>
<dbReference type="RefSeq" id="WP_075760750.1">
    <property type="nucleotide sequence ID" value="NZ_CP074379.1"/>
</dbReference>
<dbReference type="AlphaFoldDB" id="A0A5R8LSV8"/>
<name>A0A5R8LSV8_LACZE</name>